<reference evidence="1" key="1">
    <citation type="submission" date="2024-09" db="EMBL/GenBank/DDBJ databases">
        <title>Black Yeasts Isolated from many extreme environments.</title>
        <authorList>
            <person name="Coleine C."/>
            <person name="Stajich J.E."/>
            <person name="Selbmann L."/>
        </authorList>
    </citation>
    <scope>NUCLEOTIDE SEQUENCE</scope>
    <source>
        <strain evidence="1">CCFEE 5737</strain>
    </source>
</reference>
<organism evidence="1 2">
    <name type="scientific">Coniosporium uncinatum</name>
    <dbReference type="NCBI Taxonomy" id="93489"/>
    <lineage>
        <taxon>Eukaryota</taxon>
        <taxon>Fungi</taxon>
        <taxon>Dikarya</taxon>
        <taxon>Ascomycota</taxon>
        <taxon>Pezizomycotina</taxon>
        <taxon>Dothideomycetes</taxon>
        <taxon>Dothideomycetes incertae sedis</taxon>
        <taxon>Coniosporium</taxon>
    </lineage>
</organism>
<evidence type="ECO:0000313" key="1">
    <source>
        <dbReference type="EMBL" id="KAK3044268.1"/>
    </source>
</evidence>
<dbReference type="Proteomes" id="UP001186974">
    <property type="component" value="Unassembled WGS sequence"/>
</dbReference>
<feature type="non-terminal residue" evidence="1">
    <location>
        <position position="87"/>
    </location>
</feature>
<dbReference type="EMBL" id="JAWDJW010012190">
    <property type="protein sequence ID" value="KAK3044268.1"/>
    <property type="molecule type" value="Genomic_DNA"/>
</dbReference>
<comment type="caution">
    <text evidence="1">The sequence shown here is derived from an EMBL/GenBank/DDBJ whole genome shotgun (WGS) entry which is preliminary data.</text>
</comment>
<evidence type="ECO:0000313" key="2">
    <source>
        <dbReference type="Proteomes" id="UP001186974"/>
    </source>
</evidence>
<proteinExistence type="predicted"/>
<keyword evidence="2" id="KW-1185">Reference proteome</keyword>
<gene>
    <name evidence="1" type="primary">PNO1</name>
    <name evidence="1" type="ORF">LTS18_001748</name>
</gene>
<sequence length="87" mass="9516">PEEVSVLLDPNAPTPALPAPTTSALTDADDSMVIDSEGRPRFAPAKESPIAVRVETRKCPVPPHRMTPLKANWARIYPPLVEHLKLQ</sequence>
<name>A0ACC3CTE0_9PEZI</name>
<feature type="non-terminal residue" evidence="1">
    <location>
        <position position="1"/>
    </location>
</feature>
<protein>
    <submittedName>
        <fullName evidence="1">Pre-rRNA-processing protein pno1</fullName>
    </submittedName>
</protein>
<accession>A0ACC3CTE0</accession>